<feature type="transmembrane region" description="Helical" evidence="1">
    <location>
        <begin position="88"/>
        <end position="107"/>
    </location>
</feature>
<accession>A0AAJ0GVG7</accession>
<dbReference type="Proteomes" id="UP001273166">
    <property type="component" value="Unassembled WGS sequence"/>
</dbReference>
<dbReference type="RefSeq" id="XP_062722589.1">
    <property type="nucleotide sequence ID" value="XM_062862029.1"/>
</dbReference>
<evidence type="ECO:0000313" key="3">
    <source>
        <dbReference type="EMBL" id="KAK3306809.1"/>
    </source>
</evidence>
<feature type="chain" id="PRO_5042485250" evidence="2">
    <location>
        <begin position="26"/>
        <end position="201"/>
    </location>
</feature>
<feature type="transmembrane region" description="Helical" evidence="1">
    <location>
        <begin position="114"/>
        <end position="133"/>
    </location>
</feature>
<name>A0AAJ0GVG7_9PEZI</name>
<proteinExistence type="predicted"/>
<organism evidence="3 4">
    <name type="scientific">Chaetomium strumarium</name>
    <dbReference type="NCBI Taxonomy" id="1170767"/>
    <lineage>
        <taxon>Eukaryota</taxon>
        <taxon>Fungi</taxon>
        <taxon>Dikarya</taxon>
        <taxon>Ascomycota</taxon>
        <taxon>Pezizomycotina</taxon>
        <taxon>Sordariomycetes</taxon>
        <taxon>Sordariomycetidae</taxon>
        <taxon>Sordariales</taxon>
        <taxon>Chaetomiaceae</taxon>
        <taxon>Chaetomium</taxon>
    </lineage>
</organism>
<feature type="signal peptide" evidence="2">
    <location>
        <begin position="1"/>
        <end position="25"/>
    </location>
</feature>
<reference evidence="3" key="1">
    <citation type="journal article" date="2023" name="Mol. Phylogenet. Evol.">
        <title>Genome-scale phylogeny and comparative genomics of the fungal order Sordariales.</title>
        <authorList>
            <person name="Hensen N."/>
            <person name="Bonometti L."/>
            <person name="Westerberg I."/>
            <person name="Brannstrom I.O."/>
            <person name="Guillou S."/>
            <person name="Cros-Aarteil S."/>
            <person name="Calhoun S."/>
            <person name="Haridas S."/>
            <person name="Kuo A."/>
            <person name="Mondo S."/>
            <person name="Pangilinan J."/>
            <person name="Riley R."/>
            <person name="LaButti K."/>
            <person name="Andreopoulos B."/>
            <person name="Lipzen A."/>
            <person name="Chen C."/>
            <person name="Yan M."/>
            <person name="Daum C."/>
            <person name="Ng V."/>
            <person name="Clum A."/>
            <person name="Steindorff A."/>
            <person name="Ohm R.A."/>
            <person name="Martin F."/>
            <person name="Silar P."/>
            <person name="Natvig D.O."/>
            <person name="Lalanne C."/>
            <person name="Gautier V."/>
            <person name="Ament-Velasquez S.L."/>
            <person name="Kruys A."/>
            <person name="Hutchinson M.I."/>
            <person name="Powell A.J."/>
            <person name="Barry K."/>
            <person name="Miller A.N."/>
            <person name="Grigoriev I.V."/>
            <person name="Debuchy R."/>
            <person name="Gladieux P."/>
            <person name="Hiltunen Thoren M."/>
            <person name="Johannesson H."/>
        </authorList>
    </citation>
    <scope>NUCLEOTIDE SEQUENCE</scope>
    <source>
        <strain evidence="3">CBS 333.67</strain>
    </source>
</reference>
<evidence type="ECO:0000256" key="2">
    <source>
        <dbReference type="SAM" id="SignalP"/>
    </source>
</evidence>
<protein>
    <submittedName>
        <fullName evidence="3">Uncharacterized protein</fullName>
    </submittedName>
</protein>
<keyword evidence="1" id="KW-0472">Membrane</keyword>
<sequence>MAVTRQLWCCLDASLWLVVTESVSACSAVVRIGALGLFNWQKTGKPDVSVVEYPTQRLACCGMLISPFRDVVRPRSSAPLACRPHQKLYWVLEVLLVCYFMGLDHFLWDRVMRLKVVLAVTPSVFILVLLWRVCSELCLIPPAFILFLQPAELARSQCSTVDTGDYKSWSRRVVRDHASLVDLYPGRGVACAGFPCIMVLD</sequence>
<keyword evidence="2" id="KW-0732">Signal</keyword>
<evidence type="ECO:0000313" key="4">
    <source>
        <dbReference type="Proteomes" id="UP001273166"/>
    </source>
</evidence>
<dbReference type="GeneID" id="87880858"/>
<keyword evidence="4" id="KW-1185">Reference proteome</keyword>
<dbReference type="EMBL" id="JAUDZG010000003">
    <property type="protein sequence ID" value="KAK3306809.1"/>
    <property type="molecule type" value="Genomic_DNA"/>
</dbReference>
<keyword evidence="1" id="KW-1133">Transmembrane helix</keyword>
<evidence type="ECO:0000256" key="1">
    <source>
        <dbReference type="SAM" id="Phobius"/>
    </source>
</evidence>
<gene>
    <name evidence="3" type="ORF">B0T15DRAFT_154258</name>
</gene>
<keyword evidence="1" id="KW-0812">Transmembrane</keyword>
<dbReference type="AlphaFoldDB" id="A0AAJ0GVG7"/>
<reference evidence="3" key="2">
    <citation type="submission" date="2023-06" db="EMBL/GenBank/DDBJ databases">
        <authorList>
            <consortium name="Lawrence Berkeley National Laboratory"/>
            <person name="Mondo S.J."/>
            <person name="Hensen N."/>
            <person name="Bonometti L."/>
            <person name="Westerberg I."/>
            <person name="Brannstrom I.O."/>
            <person name="Guillou S."/>
            <person name="Cros-Aarteil S."/>
            <person name="Calhoun S."/>
            <person name="Haridas S."/>
            <person name="Kuo A."/>
            <person name="Pangilinan J."/>
            <person name="Riley R."/>
            <person name="Labutti K."/>
            <person name="Andreopoulos B."/>
            <person name="Lipzen A."/>
            <person name="Chen C."/>
            <person name="Yanf M."/>
            <person name="Daum C."/>
            <person name="Ng V."/>
            <person name="Clum A."/>
            <person name="Steindorff A."/>
            <person name="Ohm R."/>
            <person name="Martin F."/>
            <person name="Silar P."/>
            <person name="Natvig D."/>
            <person name="Lalanne C."/>
            <person name="Gautier V."/>
            <person name="Ament-Velasquez S.L."/>
            <person name="Kruys A."/>
            <person name="Hutchinson M.I."/>
            <person name="Powell A.J."/>
            <person name="Barry K."/>
            <person name="Miller A.N."/>
            <person name="Grigoriev I.V."/>
            <person name="Debuchy R."/>
            <person name="Gladieux P."/>
            <person name="Thoren M.H."/>
            <person name="Johannesson H."/>
        </authorList>
    </citation>
    <scope>NUCLEOTIDE SEQUENCE</scope>
    <source>
        <strain evidence="3">CBS 333.67</strain>
    </source>
</reference>
<comment type="caution">
    <text evidence="3">The sequence shown here is derived from an EMBL/GenBank/DDBJ whole genome shotgun (WGS) entry which is preliminary data.</text>
</comment>